<dbReference type="Pfam" id="PF01753">
    <property type="entry name" value="zf-MYND"/>
    <property type="match status" value="1"/>
</dbReference>
<dbReference type="AlphaFoldDB" id="A0AAD7GR11"/>
<feature type="domain" description="MYND-type" evidence="5">
    <location>
        <begin position="418"/>
        <end position="460"/>
    </location>
</feature>
<dbReference type="GO" id="GO:0008270">
    <property type="term" value="F:zinc ion binding"/>
    <property type="evidence" value="ECO:0007669"/>
    <property type="project" value="UniProtKB-KW"/>
</dbReference>
<evidence type="ECO:0000313" key="7">
    <source>
        <dbReference type="Proteomes" id="UP001221757"/>
    </source>
</evidence>
<sequence>MAPFLAIQLQNDPEPPRRLKLIQALNFLLCRPSNQAQAPLILQILLRDLETEPIYCLIGLQTLQGIASVSQHLASGDGPRLIEQLITAWPQIFEWIWQHAFHLDIPRPLSTDSDSRDYLSTTIKILSFYAGYPALLRSAAENEMTGPILLSARLWYLKAKGLDTSIPSSIASLCRTYINSSLSSPDEHCTAFGFAAKEPRINLSPICSIASLNDGVSSTIGLLLRAPSAEFSAPSPDLSSIAAHIGIIVTLSRARRFRYLFINHHSCLIITNTLVSLGNLAKTASDRSVVAQCASLCVKHLCLVLEAAIGFEPILEALDAMLLPALVKCHAQIPQLSATEHDAASLLTLVLSKYLIYISARERVSKSLETIAANGFEQLLAHRSPFAVAWSAFKALAVQRAQIQERPNRIKNEIVCSNIMCRKSKPKGSMATCGRCQGAFYCCKPCQVEDWKHGDHKSKCGIPYERKNFPIATRDLRAADEVFRRDLALRLPDIRAAWTTRAAPAPVVVFDYTTHPPGFSTTTAEAHQPHGHASEKQALFWGETVGMVERARRRGWRRALS</sequence>
<dbReference type="Proteomes" id="UP001221757">
    <property type="component" value="Unassembled WGS sequence"/>
</dbReference>
<keyword evidence="3" id="KW-0862">Zinc</keyword>
<reference evidence="6" key="1">
    <citation type="submission" date="2023-03" db="EMBL/GenBank/DDBJ databases">
        <title>Massive genome expansion in bonnet fungi (Mycena s.s.) driven by repeated elements and novel gene families across ecological guilds.</title>
        <authorList>
            <consortium name="Lawrence Berkeley National Laboratory"/>
            <person name="Harder C.B."/>
            <person name="Miyauchi S."/>
            <person name="Viragh M."/>
            <person name="Kuo A."/>
            <person name="Thoen E."/>
            <person name="Andreopoulos B."/>
            <person name="Lu D."/>
            <person name="Skrede I."/>
            <person name="Drula E."/>
            <person name="Henrissat B."/>
            <person name="Morin E."/>
            <person name="Kohler A."/>
            <person name="Barry K."/>
            <person name="LaButti K."/>
            <person name="Morin E."/>
            <person name="Salamov A."/>
            <person name="Lipzen A."/>
            <person name="Mereny Z."/>
            <person name="Hegedus B."/>
            <person name="Baldrian P."/>
            <person name="Stursova M."/>
            <person name="Weitz H."/>
            <person name="Taylor A."/>
            <person name="Grigoriev I.V."/>
            <person name="Nagy L.G."/>
            <person name="Martin F."/>
            <person name="Kauserud H."/>
        </authorList>
    </citation>
    <scope>NUCLEOTIDE SEQUENCE</scope>
    <source>
        <strain evidence="6">CBHHK067</strain>
    </source>
</reference>
<protein>
    <recommendedName>
        <fullName evidence="5">MYND-type domain-containing protein</fullName>
    </recommendedName>
</protein>
<dbReference type="InterPro" id="IPR002893">
    <property type="entry name" value="Znf_MYND"/>
</dbReference>
<dbReference type="Gene3D" id="6.10.140.2220">
    <property type="match status" value="1"/>
</dbReference>
<evidence type="ECO:0000313" key="6">
    <source>
        <dbReference type="EMBL" id="KAJ7701556.1"/>
    </source>
</evidence>
<gene>
    <name evidence="6" type="ORF">B0H17DRAFT_1195335</name>
</gene>
<keyword evidence="2 4" id="KW-0863">Zinc-finger</keyword>
<dbReference type="SUPFAM" id="SSF144232">
    <property type="entry name" value="HIT/MYND zinc finger-like"/>
    <property type="match status" value="1"/>
</dbReference>
<evidence type="ECO:0000259" key="5">
    <source>
        <dbReference type="PROSITE" id="PS50865"/>
    </source>
</evidence>
<organism evidence="6 7">
    <name type="scientific">Mycena rosella</name>
    <name type="common">Pink bonnet</name>
    <name type="synonym">Agaricus rosellus</name>
    <dbReference type="NCBI Taxonomy" id="1033263"/>
    <lineage>
        <taxon>Eukaryota</taxon>
        <taxon>Fungi</taxon>
        <taxon>Dikarya</taxon>
        <taxon>Basidiomycota</taxon>
        <taxon>Agaricomycotina</taxon>
        <taxon>Agaricomycetes</taxon>
        <taxon>Agaricomycetidae</taxon>
        <taxon>Agaricales</taxon>
        <taxon>Marasmiineae</taxon>
        <taxon>Mycenaceae</taxon>
        <taxon>Mycena</taxon>
    </lineage>
</organism>
<evidence type="ECO:0000256" key="3">
    <source>
        <dbReference type="ARBA" id="ARBA00022833"/>
    </source>
</evidence>
<accession>A0AAD7GR11</accession>
<keyword evidence="1" id="KW-0479">Metal-binding</keyword>
<name>A0AAD7GR11_MYCRO</name>
<dbReference type="PROSITE" id="PS50865">
    <property type="entry name" value="ZF_MYND_2"/>
    <property type="match status" value="1"/>
</dbReference>
<evidence type="ECO:0000256" key="1">
    <source>
        <dbReference type="ARBA" id="ARBA00022723"/>
    </source>
</evidence>
<evidence type="ECO:0000256" key="4">
    <source>
        <dbReference type="PROSITE-ProRule" id="PRU00134"/>
    </source>
</evidence>
<evidence type="ECO:0000256" key="2">
    <source>
        <dbReference type="ARBA" id="ARBA00022771"/>
    </source>
</evidence>
<comment type="caution">
    <text evidence="6">The sequence shown here is derived from an EMBL/GenBank/DDBJ whole genome shotgun (WGS) entry which is preliminary data.</text>
</comment>
<proteinExistence type="predicted"/>
<dbReference type="EMBL" id="JARKIE010000017">
    <property type="protein sequence ID" value="KAJ7701556.1"/>
    <property type="molecule type" value="Genomic_DNA"/>
</dbReference>
<keyword evidence="7" id="KW-1185">Reference proteome</keyword>